<evidence type="ECO:0000313" key="2">
    <source>
        <dbReference type="Proteomes" id="UP001596500"/>
    </source>
</evidence>
<organism evidence="1 2">
    <name type="scientific">Laceyella putida</name>
    <dbReference type="NCBI Taxonomy" id="110101"/>
    <lineage>
        <taxon>Bacteria</taxon>
        <taxon>Bacillati</taxon>
        <taxon>Bacillota</taxon>
        <taxon>Bacilli</taxon>
        <taxon>Bacillales</taxon>
        <taxon>Thermoactinomycetaceae</taxon>
        <taxon>Laceyella</taxon>
    </lineage>
</organism>
<dbReference type="Proteomes" id="UP001596500">
    <property type="component" value="Unassembled WGS sequence"/>
</dbReference>
<name>A0ABW2RQV9_9BACL</name>
<reference evidence="2" key="1">
    <citation type="journal article" date="2019" name="Int. J. Syst. Evol. Microbiol.">
        <title>The Global Catalogue of Microorganisms (GCM) 10K type strain sequencing project: providing services to taxonomists for standard genome sequencing and annotation.</title>
        <authorList>
            <consortium name="The Broad Institute Genomics Platform"/>
            <consortium name="The Broad Institute Genome Sequencing Center for Infectious Disease"/>
            <person name="Wu L."/>
            <person name="Ma J."/>
        </authorList>
    </citation>
    <scope>NUCLEOTIDE SEQUENCE [LARGE SCALE GENOMIC DNA]</scope>
    <source>
        <strain evidence="2">CGMCC 1.12942</strain>
    </source>
</reference>
<proteinExistence type="predicted"/>
<evidence type="ECO:0000313" key="1">
    <source>
        <dbReference type="EMBL" id="MFC7443441.1"/>
    </source>
</evidence>
<sequence length="79" mass="9411">MTKNWTYDPAVMEKVIDWLQNERVPYLDKEIKHYEKLYETDQAFASFQLAVLHAKRDEANMLLDKLDEMVCGEDKAEEK</sequence>
<comment type="caution">
    <text evidence="1">The sequence shown here is derived from an EMBL/GenBank/DDBJ whole genome shotgun (WGS) entry which is preliminary data.</text>
</comment>
<dbReference type="RefSeq" id="WP_379867773.1">
    <property type="nucleotide sequence ID" value="NZ_JBHTBW010000087.1"/>
</dbReference>
<dbReference type="EMBL" id="JBHTBW010000087">
    <property type="protein sequence ID" value="MFC7443441.1"/>
    <property type="molecule type" value="Genomic_DNA"/>
</dbReference>
<gene>
    <name evidence="1" type="ORF">ACFQNG_20495</name>
</gene>
<keyword evidence="2" id="KW-1185">Reference proteome</keyword>
<protein>
    <submittedName>
        <fullName evidence="1">Uncharacterized protein</fullName>
    </submittedName>
</protein>
<accession>A0ABW2RQV9</accession>